<dbReference type="EMBL" id="ML996696">
    <property type="protein sequence ID" value="KAF2399772.1"/>
    <property type="molecule type" value="Genomic_DNA"/>
</dbReference>
<dbReference type="OrthoDB" id="414133at2759"/>
<keyword evidence="4 5" id="KW-0949">S-adenosyl-L-methionine</keyword>
<dbReference type="PANTHER" id="PTHR10629:SF52">
    <property type="entry name" value="DNA (CYTOSINE-5)-METHYLTRANSFERASE 1"/>
    <property type="match status" value="1"/>
</dbReference>
<sequence length="566" mass="62616">MAPIKMPEVIDLTSETTQSDAVRLLSHWIDLTVPEYRAWAPPECAPVTLRNGPIFPPWITLDKYAGLSPGTCVELHSTGPHRNGDIFYIVHILQNTADQLIVLRGHRLVRARHMGGMLQPRRKELCLFVNAGLDDTRPFLTQGMEDVPAAEVIMPRTVAFVPAPSSGWQLGNATQPILVDSDAEFSCRYVLVSWHKSTAARTTKRAYEGELRGLYASEIAFFTGEPVGPQRVCPMSARRLPGEVTYWDGFCGLGGAAQGAKMAGARVECAFDIDEKACTTFKLNHPEAEVYRIDAHHFAQDDGPASCSPDLFHLSCPCQPWSPAHTRVGKNDEANEAALFVTSAILSKYKPKIHMQEQTFGLPGWHPTQFSALLNMISGEGYKVRWKVADLKDYGVPQKAHLLPYRTIHDAVSRIPDTAPNHRSRITWFPRPREPYNATRTMASCVLASGGCRDHTPDGRRRFTPAENLALQTLPWDYKFPARLTTGTMKKLIGNAVPPVVWSTVRVGDGGADKGDVVMDEGERRTPATPPKDAVDLTLDEEEDRALGGDEGEVEVEVIDIMDMDD</sequence>
<dbReference type="InterPro" id="IPR050390">
    <property type="entry name" value="C5-Methyltransferase"/>
</dbReference>
<keyword evidence="2 5" id="KW-0489">Methyltransferase</keyword>
<dbReference type="Pfam" id="PF00145">
    <property type="entry name" value="DNA_methylase"/>
    <property type="match status" value="2"/>
</dbReference>
<feature type="compositionally biased region" description="Basic and acidic residues" evidence="6">
    <location>
        <begin position="512"/>
        <end position="526"/>
    </location>
</feature>
<keyword evidence="8" id="KW-1185">Reference proteome</keyword>
<organism evidence="7 8">
    <name type="scientific">Trichodelitschia bisporula</name>
    <dbReference type="NCBI Taxonomy" id="703511"/>
    <lineage>
        <taxon>Eukaryota</taxon>
        <taxon>Fungi</taxon>
        <taxon>Dikarya</taxon>
        <taxon>Ascomycota</taxon>
        <taxon>Pezizomycotina</taxon>
        <taxon>Dothideomycetes</taxon>
        <taxon>Dothideomycetes incertae sedis</taxon>
        <taxon>Phaeotrichales</taxon>
        <taxon>Phaeotrichaceae</taxon>
        <taxon>Trichodelitschia</taxon>
    </lineage>
</organism>
<evidence type="ECO:0000256" key="6">
    <source>
        <dbReference type="SAM" id="MobiDB-lite"/>
    </source>
</evidence>
<name>A0A6G1HUU6_9PEZI</name>
<dbReference type="InterPro" id="IPR029063">
    <property type="entry name" value="SAM-dependent_MTases_sf"/>
</dbReference>
<evidence type="ECO:0000256" key="5">
    <source>
        <dbReference type="PROSITE-ProRule" id="PRU01016"/>
    </source>
</evidence>
<dbReference type="PANTHER" id="PTHR10629">
    <property type="entry name" value="CYTOSINE-SPECIFIC METHYLTRANSFERASE"/>
    <property type="match status" value="1"/>
</dbReference>
<keyword evidence="3 5" id="KW-0808">Transferase</keyword>
<dbReference type="GO" id="GO:0003886">
    <property type="term" value="F:DNA (cytosine-5-)-methyltransferase activity"/>
    <property type="evidence" value="ECO:0007669"/>
    <property type="project" value="UniProtKB-EC"/>
</dbReference>
<dbReference type="GO" id="GO:0032259">
    <property type="term" value="P:methylation"/>
    <property type="evidence" value="ECO:0007669"/>
    <property type="project" value="UniProtKB-KW"/>
</dbReference>
<dbReference type="SUPFAM" id="SSF53335">
    <property type="entry name" value="S-adenosyl-L-methionine-dependent methyltransferases"/>
    <property type="match status" value="1"/>
</dbReference>
<gene>
    <name evidence="7" type="ORF">EJ06DRAFT_522032</name>
</gene>
<dbReference type="EC" id="2.1.1.37" evidence="1"/>
<dbReference type="Proteomes" id="UP000799640">
    <property type="component" value="Unassembled WGS sequence"/>
</dbReference>
<evidence type="ECO:0000313" key="7">
    <source>
        <dbReference type="EMBL" id="KAF2399772.1"/>
    </source>
</evidence>
<dbReference type="GO" id="GO:0005634">
    <property type="term" value="C:nucleus"/>
    <property type="evidence" value="ECO:0007669"/>
    <property type="project" value="TreeGrafter"/>
</dbReference>
<reference evidence="7" key="1">
    <citation type="journal article" date="2020" name="Stud. Mycol.">
        <title>101 Dothideomycetes genomes: a test case for predicting lifestyles and emergence of pathogens.</title>
        <authorList>
            <person name="Haridas S."/>
            <person name="Albert R."/>
            <person name="Binder M."/>
            <person name="Bloem J."/>
            <person name="Labutti K."/>
            <person name="Salamov A."/>
            <person name="Andreopoulos B."/>
            <person name="Baker S."/>
            <person name="Barry K."/>
            <person name="Bills G."/>
            <person name="Bluhm B."/>
            <person name="Cannon C."/>
            <person name="Castanera R."/>
            <person name="Culley D."/>
            <person name="Daum C."/>
            <person name="Ezra D."/>
            <person name="Gonzalez J."/>
            <person name="Henrissat B."/>
            <person name="Kuo A."/>
            <person name="Liang C."/>
            <person name="Lipzen A."/>
            <person name="Lutzoni F."/>
            <person name="Magnuson J."/>
            <person name="Mondo S."/>
            <person name="Nolan M."/>
            <person name="Ohm R."/>
            <person name="Pangilinan J."/>
            <person name="Park H.-J."/>
            <person name="Ramirez L."/>
            <person name="Alfaro M."/>
            <person name="Sun H."/>
            <person name="Tritt A."/>
            <person name="Yoshinaga Y."/>
            <person name="Zwiers L.-H."/>
            <person name="Turgeon B."/>
            <person name="Goodwin S."/>
            <person name="Spatafora J."/>
            <person name="Crous P."/>
            <person name="Grigoriev I."/>
        </authorList>
    </citation>
    <scope>NUCLEOTIDE SEQUENCE</scope>
    <source>
        <strain evidence="7">CBS 262.69</strain>
    </source>
</reference>
<protein>
    <recommendedName>
        <fullName evidence="1">DNA (cytosine-5-)-methyltransferase</fullName>
        <ecNumber evidence="1">2.1.1.37</ecNumber>
    </recommendedName>
</protein>
<dbReference type="Gene3D" id="3.90.120.10">
    <property type="entry name" value="DNA Methylase, subunit A, domain 2"/>
    <property type="match status" value="1"/>
</dbReference>
<feature type="region of interest" description="Disordered" evidence="6">
    <location>
        <begin position="512"/>
        <end position="534"/>
    </location>
</feature>
<evidence type="ECO:0000256" key="1">
    <source>
        <dbReference type="ARBA" id="ARBA00011975"/>
    </source>
</evidence>
<evidence type="ECO:0000256" key="4">
    <source>
        <dbReference type="ARBA" id="ARBA00022691"/>
    </source>
</evidence>
<dbReference type="Gene3D" id="3.40.50.150">
    <property type="entry name" value="Vaccinia Virus protein VP39"/>
    <property type="match status" value="1"/>
</dbReference>
<accession>A0A6G1HUU6</accession>
<dbReference type="PROSITE" id="PS51679">
    <property type="entry name" value="SAM_MT_C5"/>
    <property type="match status" value="1"/>
</dbReference>
<dbReference type="InterPro" id="IPR001525">
    <property type="entry name" value="C5_MeTfrase"/>
</dbReference>
<comment type="similarity">
    <text evidence="5">Belongs to the class I-like SAM-binding methyltransferase superfamily. C5-methyltransferase family.</text>
</comment>
<dbReference type="AlphaFoldDB" id="A0A6G1HUU6"/>
<dbReference type="GO" id="GO:0044027">
    <property type="term" value="P:negative regulation of gene expression via chromosomal CpG island methylation"/>
    <property type="evidence" value="ECO:0007669"/>
    <property type="project" value="TreeGrafter"/>
</dbReference>
<proteinExistence type="inferred from homology"/>
<feature type="active site" evidence="5">
    <location>
        <position position="318"/>
    </location>
</feature>
<evidence type="ECO:0000313" key="8">
    <source>
        <dbReference type="Proteomes" id="UP000799640"/>
    </source>
</evidence>
<evidence type="ECO:0000256" key="3">
    <source>
        <dbReference type="ARBA" id="ARBA00022679"/>
    </source>
</evidence>
<evidence type="ECO:0000256" key="2">
    <source>
        <dbReference type="ARBA" id="ARBA00022603"/>
    </source>
</evidence>
<dbReference type="GO" id="GO:0003677">
    <property type="term" value="F:DNA binding"/>
    <property type="evidence" value="ECO:0007669"/>
    <property type="project" value="TreeGrafter"/>
</dbReference>